<dbReference type="EMBL" id="BOQP01000056">
    <property type="protein sequence ID" value="GIM83501.1"/>
    <property type="molecule type" value="Genomic_DNA"/>
</dbReference>
<dbReference type="RefSeq" id="WP_244876723.1">
    <property type="nucleotide sequence ID" value="NZ_BAAATW010000006.1"/>
</dbReference>
<comment type="caution">
    <text evidence="1">The sequence shown here is derived from an EMBL/GenBank/DDBJ whole genome shotgun (WGS) entry which is preliminary data.</text>
</comment>
<name>A0A919T3F9_9ACTN</name>
<dbReference type="Proteomes" id="UP000680865">
    <property type="component" value="Unassembled WGS sequence"/>
</dbReference>
<sequence>MIDAPVAAQLHLLLLRAAGRLPDDTVADLRFTLADGRFEMCAAALVDAFDMTADEIAVLAAVLPAGTALPAPVDGPADPTPATPFIPVPPDALEMYQGFVPPLLDVSGDDDQTDVYDDIVLEALDPSETSGVWRGWRVRDDSFTRIYVVESDVAPEELPGVAAAARQALIDAGDLTSQVEVYRGDMPLPAYQWAARAGSALIWAPYPTPEIRFAELEGPGSAPLDGDERAAALEYLREATLMTPGVRTDGRWVWPDAIADRLADQGVLGDPALLEHLRETGYLLWQADAVAVHRALAALQRVGAGTVVDDE</sequence>
<organism evidence="1 2">
    <name type="scientific">Winogradskya consettensis</name>
    <dbReference type="NCBI Taxonomy" id="113560"/>
    <lineage>
        <taxon>Bacteria</taxon>
        <taxon>Bacillati</taxon>
        <taxon>Actinomycetota</taxon>
        <taxon>Actinomycetes</taxon>
        <taxon>Micromonosporales</taxon>
        <taxon>Micromonosporaceae</taxon>
        <taxon>Winogradskya</taxon>
    </lineage>
</organism>
<protein>
    <submittedName>
        <fullName evidence="1">Uncharacterized protein</fullName>
    </submittedName>
</protein>
<accession>A0A919T3F9</accession>
<gene>
    <name evidence="1" type="ORF">Aco04nite_86830</name>
</gene>
<evidence type="ECO:0000313" key="1">
    <source>
        <dbReference type="EMBL" id="GIM83501.1"/>
    </source>
</evidence>
<keyword evidence="2" id="KW-1185">Reference proteome</keyword>
<reference evidence="1" key="1">
    <citation type="submission" date="2021-03" db="EMBL/GenBank/DDBJ databases">
        <title>Whole genome shotgun sequence of Actinoplanes consettensis NBRC 14913.</title>
        <authorList>
            <person name="Komaki H."/>
            <person name="Tamura T."/>
        </authorList>
    </citation>
    <scope>NUCLEOTIDE SEQUENCE</scope>
    <source>
        <strain evidence="1">NBRC 14913</strain>
    </source>
</reference>
<dbReference type="AlphaFoldDB" id="A0A919T3F9"/>
<evidence type="ECO:0000313" key="2">
    <source>
        <dbReference type="Proteomes" id="UP000680865"/>
    </source>
</evidence>
<proteinExistence type="predicted"/>